<feature type="compositionally biased region" description="Low complexity" evidence="2">
    <location>
        <begin position="1"/>
        <end position="15"/>
    </location>
</feature>
<dbReference type="KEGG" id="bbev:BBEV_1336"/>
<feature type="region of interest" description="Disordered" evidence="2">
    <location>
        <begin position="192"/>
        <end position="221"/>
    </location>
</feature>
<evidence type="ECO:0000256" key="2">
    <source>
        <dbReference type="SAM" id="MobiDB-lite"/>
    </source>
</evidence>
<accession>A0A1D7QUP1</accession>
<evidence type="ECO:0000313" key="4">
    <source>
        <dbReference type="Proteomes" id="UP000094463"/>
    </source>
</evidence>
<dbReference type="Proteomes" id="UP000094463">
    <property type="component" value="Chromosome"/>
</dbReference>
<evidence type="ECO:0008006" key="5">
    <source>
        <dbReference type="Google" id="ProtNLM"/>
    </source>
</evidence>
<evidence type="ECO:0000313" key="3">
    <source>
        <dbReference type="EMBL" id="AOM82699.1"/>
    </source>
</evidence>
<gene>
    <name evidence="3" type="ORF">BBEV_1336</name>
</gene>
<evidence type="ECO:0000256" key="1">
    <source>
        <dbReference type="SAM" id="Coils"/>
    </source>
</evidence>
<protein>
    <recommendedName>
        <fullName evidence="5">Hook-length control protein FliK</fullName>
    </recommendedName>
</protein>
<proteinExistence type="predicted"/>
<dbReference type="OrthoDB" id="2351076at2"/>
<dbReference type="STRING" id="632773.BBEV_1336"/>
<dbReference type="PATRIC" id="fig|632773.3.peg.1411"/>
<reference evidence="3 4" key="1">
    <citation type="submission" date="2015-08" db="EMBL/GenBank/DDBJ databases">
        <title>The complete genome sequence of Bacillus beveridgei MLTeJB.</title>
        <authorList>
            <person name="Hanson T.E."/>
            <person name="Mesa C."/>
            <person name="Basesman S.M."/>
            <person name="Oremland R.S."/>
        </authorList>
    </citation>
    <scope>NUCLEOTIDE SEQUENCE [LARGE SCALE GENOMIC DNA]</scope>
    <source>
        <strain evidence="3 4">MLTeJB</strain>
    </source>
</reference>
<name>A0A1D7QUP1_9BACI</name>
<feature type="region of interest" description="Disordered" evidence="2">
    <location>
        <begin position="1"/>
        <end position="26"/>
    </location>
</feature>
<sequence>MQIQGQQVQGQQASQEKPAQMREGEVYRARVESRLSDREAMISIRGQQVHAAFEGGVPERDRVNIEVKGKTEEGVRVREIKGDSRREGGSRGPNEQQEVTRVLRNLGQREPSAELRQATRQLMDRGVPLTRESVSDLAQYTQSNRGSAQQRQQTVQVMAAKRLEPTANQIRAVHDALHGSRLSDQVRAMAGETPRIEGRTEGRTAQAGRVDQGRTASHPRQDVARAAEQVRIAMLTGQGLRQSIENLQQVSQQSGDRETRQQVNQALREMITLQASNGREAASQRIAQLVKPSVPQQTMNAAGQTQQLHSLLQSTQQVIADSANLSNALTQVREQLSQANLPQDMTQRLTAAIDEANTRFDSGRELKARQTLTQTIQDIQQALPQQATSQSLSDSQREMQEYMRNEIVQTLGMNPKAVLITEVTERLAQATDDFKAFQRDASKQLNRIESMVKQFRNQAAPQVKPMLDNVIKQLDRQLMKSEWMLFADMKTERRMLGASAQLHDAKKLLSQGKHSEARQIVSQVQSTIDQVQFKPSNQRVQHMITQEQNWSEPKTPVHRMAEQFDHSSRMMTYNDGSARQLFEGMRGLGMNREAELAQILAGGRDVPTDAQQRNLKTILMQLAKSEDEGSRMLQQQAQNSLSQMNGQQLLNRNEPQQNHMYYFQVPLMVKGESENLQVYVNSRNEGDQVDWENCNLYFHMETSSLGPLGIVLNVSDRNLTVTLKNDTDHFAESVEPLADRTMEQLQDIGYHVGKLSVKPMTVPETATVGEVPDQTEDPEGSSSAPVPFMTEKGFDYKV</sequence>
<feature type="coiled-coil region" evidence="1">
    <location>
        <begin position="420"/>
        <end position="458"/>
    </location>
</feature>
<keyword evidence="1" id="KW-0175">Coiled coil</keyword>
<dbReference type="EMBL" id="CP012502">
    <property type="protein sequence ID" value="AOM82699.1"/>
    <property type="molecule type" value="Genomic_DNA"/>
</dbReference>
<dbReference type="AlphaFoldDB" id="A0A1D7QUP1"/>
<organism evidence="3 4">
    <name type="scientific">Salisediminibacterium beveridgei</name>
    <dbReference type="NCBI Taxonomy" id="632773"/>
    <lineage>
        <taxon>Bacteria</taxon>
        <taxon>Bacillati</taxon>
        <taxon>Bacillota</taxon>
        <taxon>Bacilli</taxon>
        <taxon>Bacillales</taxon>
        <taxon>Bacillaceae</taxon>
        <taxon>Salisediminibacterium</taxon>
    </lineage>
</organism>
<keyword evidence="4" id="KW-1185">Reference proteome</keyword>
<dbReference type="RefSeq" id="WP_069364759.1">
    <property type="nucleotide sequence ID" value="NZ_CP012502.1"/>
</dbReference>
<feature type="region of interest" description="Disordered" evidence="2">
    <location>
        <begin position="769"/>
        <end position="798"/>
    </location>
</feature>